<reference evidence="3" key="2">
    <citation type="submission" date="2020-08" db="EMBL/GenBank/DDBJ databases">
        <authorList>
            <person name="Lai Q."/>
        </authorList>
    </citation>
    <scope>NUCLEOTIDE SEQUENCE</scope>
    <source>
        <strain evidence="3">S27-2</strain>
    </source>
</reference>
<name>A0A8J6LY39_9ALTE</name>
<protein>
    <submittedName>
        <fullName evidence="3">Adenylate/guanylate cyclase domain-containing protein</fullName>
    </submittedName>
</protein>
<dbReference type="InterPro" id="IPR050697">
    <property type="entry name" value="Adenylyl/Guanylyl_Cyclase_3/4"/>
</dbReference>
<dbReference type="CDD" id="cd07302">
    <property type="entry name" value="CHD"/>
    <property type="match status" value="1"/>
</dbReference>
<gene>
    <name evidence="3" type="ORF">H8B19_04665</name>
</gene>
<evidence type="ECO:0000259" key="2">
    <source>
        <dbReference type="PROSITE" id="PS50125"/>
    </source>
</evidence>
<evidence type="ECO:0000313" key="4">
    <source>
        <dbReference type="Proteomes" id="UP000601768"/>
    </source>
</evidence>
<dbReference type="InterPro" id="IPR029787">
    <property type="entry name" value="Nucleotide_cyclase"/>
</dbReference>
<sequence length="341" mass="38734">MRRLRSIHQLYNSLRKQTSLSVTEDDSSPEAQQQLVAELHNQLQEAKRVSQTFRKFVPTQFFDHFAKDGIESVELGKADEVDVAILFCDIRGFTGLSERMSPQELMNFLNSYFLRMNQPIHQNGGFIDKFIGDAIMAIFDHPDGSKADIARDALKAASDMRKALNLYNQHRSNCDYPPVNSGIGIHFGPVIMGTVGSDDRMDSTVIGDSVNTAYRLESLAPKFNADIICSAQTLDISGLRDSYPHRLLDWVRVKGKQQPIEVYEILEHLSEDEQQRKLATAPYIKQGIKLRIDKNWDDAINCFQQALTLAPEDKLVHHHLEQCFQMRSNRLPGDWDGALDI</sequence>
<comment type="caution">
    <text evidence="3">The sequence shown here is derived from an EMBL/GenBank/DDBJ whole genome shotgun (WGS) entry which is preliminary data.</text>
</comment>
<keyword evidence="4" id="KW-1185">Reference proteome</keyword>
<dbReference type="PROSITE" id="PS50125">
    <property type="entry name" value="GUANYLATE_CYCLASE_2"/>
    <property type="match status" value="1"/>
</dbReference>
<dbReference type="GO" id="GO:0004016">
    <property type="term" value="F:adenylate cyclase activity"/>
    <property type="evidence" value="ECO:0007669"/>
    <property type="project" value="UniProtKB-ARBA"/>
</dbReference>
<evidence type="ECO:0000256" key="1">
    <source>
        <dbReference type="PROSITE-ProRule" id="PRU00339"/>
    </source>
</evidence>
<dbReference type="SUPFAM" id="SSF55073">
    <property type="entry name" value="Nucleotide cyclase"/>
    <property type="match status" value="1"/>
</dbReference>
<dbReference type="GO" id="GO:0035556">
    <property type="term" value="P:intracellular signal transduction"/>
    <property type="evidence" value="ECO:0007669"/>
    <property type="project" value="InterPro"/>
</dbReference>
<dbReference type="InterPro" id="IPR001054">
    <property type="entry name" value="A/G_cyclase"/>
</dbReference>
<dbReference type="PANTHER" id="PTHR43081">
    <property type="entry name" value="ADENYLATE CYCLASE, TERMINAL-DIFFERENTIATION SPECIFIC-RELATED"/>
    <property type="match status" value="1"/>
</dbReference>
<dbReference type="InterPro" id="IPR019734">
    <property type="entry name" value="TPR_rpt"/>
</dbReference>
<proteinExistence type="predicted"/>
<dbReference type="PANTHER" id="PTHR43081:SF1">
    <property type="entry name" value="ADENYLATE CYCLASE, TERMINAL-DIFFERENTIATION SPECIFIC"/>
    <property type="match status" value="1"/>
</dbReference>
<dbReference type="Gene3D" id="3.30.70.1230">
    <property type="entry name" value="Nucleotide cyclase"/>
    <property type="match status" value="1"/>
</dbReference>
<reference evidence="3" key="1">
    <citation type="journal article" date="2018" name="Int. J. Syst. Evol. Microbiol.">
        <title>Neptunicella marina gen. nov., sp. nov., isolated from surface seawater.</title>
        <authorList>
            <person name="Liu X."/>
            <person name="Lai Q."/>
            <person name="Du Y."/>
            <person name="Zhang X."/>
            <person name="Liu Z."/>
            <person name="Sun F."/>
            <person name="Shao Z."/>
        </authorList>
    </citation>
    <scope>NUCLEOTIDE SEQUENCE</scope>
    <source>
        <strain evidence="3">S27-2</strain>
    </source>
</reference>
<dbReference type="EMBL" id="JACNEP010000003">
    <property type="protein sequence ID" value="MBC3765155.1"/>
    <property type="molecule type" value="Genomic_DNA"/>
</dbReference>
<keyword evidence="1" id="KW-0802">TPR repeat</keyword>
<dbReference type="InterPro" id="IPR011990">
    <property type="entry name" value="TPR-like_helical_dom_sf"/>
</dbReference>
<dbReference type="SUPFAM" id="SSF48452">
    <property type="entry name" value="TPR-like"/>
    <property type="match status" value="1"/>
</dbReference>
<dbReference type="Proteomes" id="UP000601768">
    <property type="component" value="Unassembled WGS sequence"/>
</dbReference>
<feature type="domain" description="Guanylate cyclase" evidence="2">
    <location>
        <begin position="84"/>
        <end position="217"/>
    </location>
</feature>
<feature type="repeat" description="TPR" evidence="1">
    <location>
        <begin position="280"/>
        <end position="313"/>
    </location>
</feature>
<dbReference type="Gene3D" id="1.25.40.10">
    <property type="entry name" value="Tetratricopeptide repeat domain"/>
    <property type="match status" value="1"/>
</dbReference>
<dbReference type="PROSITE" id="PS50005">
    <property type="entry name" value="TPR"/>
    <property type="match status" value="1"/>
</dbReference>
<accession>A0A8J6LY39</accession>
<dbReference type="SMART" id="SM00028">
    <property type="entry name" value="TPR"/>
    <property type="match status" value="1"/>
</dbReference>
<organism evidence="3 4">
    <name type="scientific">Neptunicella marina</name>
    <dbReference type="NCBI Taxonomy" id="2125989"/>
    <lineage>
        <taxon>Bacteria</taxon>
        <taxon>Pseudomonadati</taxon>
        <taxon>Pseudomonadota</taxon>
        <taxon>Gammaproteobacteria</taxon>
        <taxon>Alteromonadales</taxon>
        <taxon>Alteromonadaceae</taxon>
        <taxon>Neptunicella</taxon>
    </lineage>
</organism>
<dbReference type="AlphaFoldDB" id="A0A8J6LY39"/>
<dbReference type="SMART" id="SM00044">
    <property type="entry name" value="CYCc"/>
    <property type="match status" value="1"/>
</dbReference>
<dbReference type="GO" id="GO:0006171">
    <property type="term" value="P:cAMP biosynthetic process"/>
    <property type="evidence" value="ECO:0007669"/>
    <property type="project" value="TreeGrafter"/>
</dbReference>
<evidence type="ECO:0000313" key="3">
    <source>
        <dbReference type="EMBL" id="MBC3765155.1"/>
    </source>
</evidence>
<dbReference type="Pfam" id="PF00211">
    <property type="entry name" value="Guanylate_cyc"/>
    <property type="match status" value="1"/>
</dbReference>